<protein>
    <submittedName>
        <fullName evidence="2">Polysaccharide deacetylase</fullName>
    </submittedName>
</protein>
<dbReference type="HOGENOM" id="CLU_093157_0_0_10"/>
<dbReference type="EMBL" id="HG934468">
    <property type="protein sequence ID" value="CDN31008.1"/>
    <property type="molecule type" value="Genomic_DNA"/>
</dbReference>
<dbReference type="Pfam" id="PF01522">
    <property type="entry name" value="Polysacc_deac_1"/>
    <property type="match status" value="1"/>
</dbReference>
<dbReference type="CDD" id="cd10941">
    <property type="entry name" value="CE4_PuuE_HpPgdA_like_2"/>
    <property type="match status" value="1"/>
</dbReference>
<dbReference type="KEGG" id="rbc:BN938_0908"/>
<evidence type="ECO:0000313" key="3">
    <source>
        <dbReference type="Proteomes" id="UP000027616"/>
    </source>
</evidence>
<name>A0A060RB42_9BACT</name>
<organism evidence="2 3">
    <name type="scientific">Mucinivorans hirudinis</name>
    <dbReference type="NCBI Taxonomy" id="1433126"/>
    <lineage>
        <taxon>Bacteria</taxon>
        <taxon>Pseudomonadati</taxon>
        <taxon>Bacteroidota</taxon>
        <taxon>Bacteroidia</taxon>
        <taxon>Bacteroidales</taxon>
        <taxon>Rikenellaceae</taxon>
        <taxon>Mucinivorans</taxon>
    </lineage>
</organism>
<feature type="domain" description="NodB homology" evidence="1">
    <location>
        <begin position="52"/>
        <end position="108"/>
    </location>
</feature>
<dbReference type="STRING" id="1433126.BN938_0908"/>
<gene>
    <name evidence="2" type="ORF">BN938_0908</name>
</gene>
<dbReference type="PANTHER" id="PTHR47561:SF1">
    <property type="entry name" value="POLYSACCHARIDE DEACETYLASE FAMILY PROTEIN (AFU_ORTHOLOGUE AFUA_6G05030)"/>
    <property type="match status" value="1"/>
</dbReference>
<dbReference type="PANTHER" id="PTHR47561">
    <property type="entry name" value="POLYSACCHARIDE DEACETYLASE FAMILY PROTEIN (AFU_ORTHOLOGUE AFUA_6G05030)"/>
    <property type="match status" value="1"/>
</dbReference>
<dbReference type="SUPFAM" id="SSF88713">
    <property type="entry name" value="Glycoside hydrolase/deacetylase"/>
    <property type="match status" value="1"/>
</dbReference>
<keyword evidence="3" id="KW-1185">Reference proteome</keyword>
<dbReference type="PATRIC" id="fig|1433126.3.peg.907"/>
<dbReference type="GO" id="GO:0005975">
    <property type="term" value="P:carbohydrate metabolic process"/>
    <property type="evidence" value="ECO:0007669"/>
    <property type="project" value="InterPro"/>
</dbReference>
<reference evidence="2 3" key="1">
    <citation type="journal article" date="2015" name="Genome Announc.">
        <title>Complete Genome Sequence of the Novel Leech Symbiont Mucinivorans hirudinis M3T.</title>
        <authorList>
            <person name="Nelson M.C."/>
            <person name="Bomar L."/>
            <person name="Graf J."/>
        </authorList>
    </citation>
    <scope>NUCLEOTIDE SEQUENCE [LARGE SCALE GENOMIC DNA]</scope>
    <source>
        <strain evidence="3">M3</strain>
    </source>
</reference>
<dbReference type="eggNOG" id="COG0726">
    <property type="taxonomic scope" value="Bacteria"/>
</dbReference>
<dbReference type="InterPro" id="IPR045235">
    <property type="entry name" value="PuuE_HpPgdA-like"/>
</dbReference>
<dbReference type="GO" id="GO:0016810">
    <property type="term" value="F:hydrolase activity, acting on carbon-nitrogen (but not peptide) bonds"/>
    <property type="evidence" value="ECO:0007669"/>
    <property type="project" value="InterPro"/>
</dbReference>
<dbReference type="Gene3D" id="3.20.20.370">
    <property type="entry name" value="Glycoside hydrolase/deacetylase"/>
    <property type="match status" value="1"/>
</dbReference>
<evidence type="ECO:0000259" key="1">
    <source>
        <dbReference type="Pfam" id="PF01522"/>
    </source>
</evidence>
<proteinExistence type="predicted"/>
<dbReference type="InterPro" id="IPR011330">
    <property type="entry name" value="Glyco_hydro/deAcase_b/a-brl"/>
</dbReference>
<sequence>MEFSEAPPIKFFTAKVLIFDFHMVCLSFDIEEFDAPREWGMPIAFERQLDISATGTNAILAILEGFGVRATFFCTANFAEHRPRLIKRIAAAGHEIASHSYYHSKFSQGDLLASRLKLQEISGCQVVGYRSPRMGAVDYAELEKAGYKYDSSINPTYLPGRYNNSSKPYTIYNVGGLREIPSSVSPLLSNWGRIPLFWLAIHNLPLGVYKFLADRCYHKSGFLNIYSHPWEYTEELKDFRPPFYVARNSGARMIYRMSSLIAHFKEKGHRFGTLSELIDERH</sequence>
<dbReference type="Proteomes" id="UP000027616">
    <property type="component" value="Chromosome I"/>
</dbReference>
<accession>A0A060RB42</accession>
<evidence type="ECO:0000313" key="2">
    <source>
        <dbReference type="EMBL" id="CDN31008.1"/>
    </source>
</evidence>
<dbReference type="InterPro" id="IPR002509">
    <property type="entry name" value="NODB_dom"/>
</dbReference>
<dbReference type="AlphaFoldDB" id="A0A060RB42"/>